<sequence length="285" mass="29632">MSEFGKKPFGQWQQPPTGFDTFGSNIHNSNHPVSSLGPRLSSSAPTFPPTTTGIGWLEHHSNTPGLTAFSDPGRSNVTNHSGPTGFGGGFFGSSAKKTGFSTGMSPSTAEFGSKAWTRFRTPTTSVSALRVSLLVVGPGEALRRILQSSHSPHLWKEELRLPDYALGHRYGLSSGFGGPSFGTGFGTSMQRSASGPPQTLGMGSQQGAFGTGFGAKPSGAAGFGSVTTTTSPFGQAKAGKTFVWGQKSQGPNVFGTQPDGFQRPTSSQRDFGVSGSPGFGFSQRP</sequence>
<protein>
    <recommendedName>
        <fullName evidence="3">Nucleoporin NUP145</fullName>
    </recommendedName>
</protein>
<dbReference type="STRING" id="660025.F9G4P5"/>
<gene>
    <name evidence="2" type="ORF">FOXB_13627</name>
</gene>
<feature type="region of interest" description="Disordered" evidence="1">
    <location>
        <begin position="245"/>
        <end position="285"/>
    </location>
</feature>
<feature type="non-terminal residue" evidence="2">
    <location>
        <position position="285"/>
    </location>
</feature>
<evidence type="ECO:0000256" key="1">
    <source>
        <dbReference type="SAM" id="MobiDB-lite"/>
    </source>
</evidence>
<feature type="region of interest" description="Disordered" evidence="1">
    <location>
        <begin position="1"/>
        <end position="55"/>
    </location>
</feature>
<feature type="compositionally biased region" description="Low complexity" evidence="1">
    <location>
        <begin position="41"/>
        <end position="52"/>
    </location>
</feature>
<comment type="caution">
    <text evidence="2">The sequence shown here is derived from an EMBL/GenBank/DDBJ whole genome shotgun (WGS) entry which is preliminary data.</text>
</comment>
<feature type="compositionally biased region" description="Polar residues" evidence="1">
    <location>
        <begin position="11"/>
        <end position="33"/>
    </location>
</feature>
<proteinExistence type="predicted"/>
<feature type="compositionally biased region" description="Low complexity" evidence="1">
    <location>
        <begin position="271"/>
        <end position="285"/>
    </location>
</feature>
<dbReference type="EMBL" id="AFQF01003414">
    <property type="protein sequence ID" value="EGU75862.1"/>
    <property type="molecule type" value="Genomic_DNA"/>
</dbReference>
<evidence type="ECO:0008006" key="3">
    <source>
        <dbReference type="Google" id="ProtNLM"/>
    </source>
</evidence>
<name>F9G4P5_FUSOF</name>
<dbReference type="AlphaFoldDB" id="F9G4P5"/>
<organism evidence="2">
    <name type="scientific">Fusarium oxysporum (strain Fo5176)</name>
    <name type="common">Fusarium vascular wilt</name>
    <dbReference type="NCBI Taxonomy" id="660025"/>
    <lineage>
        <taxon>Eukaryota</taxon>
        <taxon>Fungi</taxon>
        <taxon>Dikarya</taxon>
        <taxon>Ascomycota</taxon>
        <taxon>Pezizomycotina</taxon>
        <taxon>Sordariomycetes</taxon>
        <taxon>Hypocreomycetidae</taxon>
        <taxon>Hypocreales</taxon>
        <taxon>Nectriaceae</taxon>
        <taxon>Fusarium</taxon>
        <taxon>Fusarium oxysporum species complex</taxon>
    </lineage>
</organism>
<feature type="compositionally biased region" description="Polar residues" evidence="1">
    <location>
        <begin position="189"/>
        <end position="208"/>
    </location>
</feature>
<accession>F9G4P5</accession>
<feature type="region of interest" description="Disordered" evidence="1">
    <location>
        <begin position="188"/>
        <end position="213"/>
    </location>
</feature>
<feature type="compositionally biased region" description="Polar residues" evidence="1">
    <location>
        <begin position="246"/>
        <end position="255"/>
    </location>
</feature>
<evidence type="ECO:0000313" key="2">
    <source>
        <dbReference type="EMBL" id="EGU75862.1"/>
    </source>
</evidence>
<reference evidence="2" key="1">
    <citation type="journal article" date="2012" name="Mol. Plant Microbe Interact.">
        <title>A highly conserved effector in Fusarium oxysporum is required for full virulence on Arabidopsis.</title>
        <authorList>
            <person name="Thatcher L.F."/>
            <person name="Gardiner D.M."/>
            <person name="Kazan K."/>
            <person name="Manners J."/>
        </authorList>
    </citation>
    <scope>NUCLEOTIDE SEQUENCE [LARGE SCALE GENOMIC DNA]</scope>
    <source>
        <strain evidence="2">Fo5176</strain>
    </source>
</reference>